<dbReference type="AlphaFoldDB" id="A0A3N4IY64"/>
<proteinExistence type="predicted"/>
<protein>
    <submittedName>
        <fullName evidence="1">Uncharacterized protein</fullName>
    </submittedName>
</protein>
<evidence type="ECO:0000313" key="1">
    <source>
        <dbReference type="EMBL" id="RPA89738.1"/>
    </source>
</evidence>
<gene>
    <name evidence="1" type="ORF">L873DRAFT_591827</name>
</gene>
<sequence length="109" mass="12149">MPRTHFHIHPQTPLPIILPQFINSSIPSLILFIFSFTLSLSKSSSVATPFPFSLCLPSASLSSFAILFDRLTHNPLHYLCKTNQLDNLTYLSPRSHGGIVCELCCSDVF</sequence>
<dbReference type="EMBL" id="ML120558">
    <property type="protein sequence ID" value="RPA89738.1"/>
    <property type="molecule type" value="Genomic_DNA"/>
</dbReference>
<dbReference type="Proteomes" id="UP000276215">
    <property type="component" value="Unassembled WGS sequence"/>
</dbReference>
<organism evidence="1 2">
    <name type="scientific">Choiromyces venosus 120613-1</name>
    <dbReference type="NCBI Taxonomy" id="1336337"/>
    <lineage>
        <taxon>Eukaryota</taxon>
        <taxon>Fungi</taxon>
        <taxon>Dikarya</taxon>
        <taxon>Ascomycota</taxon>
        <taxon>Pezizomycotina</taxon>
        <taxon>Pezizomycetes</taxon>
        <taxon>Pezizales</taxon>
        <taxon>Tuberaceae</taxon>
        <taxon>Choiromyces</taxon>
    </lineage>
</organism>
<keyword evidence="2" id="KW-1185">Reference proteome</keyword>
<name>A0A3N4IY64_9PEZI</name>
<reference evidence="1 2" key="1">
    <citation type="journal article" date="2018" name="Nat. Ecol. Evol.">
        <title>Pezizomycetes genomes reveal the molecular basis of ectomycorrhizal truffle lifestyle.</title>
        <authorList>
            <person name="Murat C."/>
            <person name="Payen T."/>
            <person name="Noel B."/>
            <person name="Kuo A."/>
            <person name="Morin E."/>
            <person name="Chen J."/>
            <person name="Kohler A."/>
            <person name="Krizsan K."/>
            <person name="Balestrini R."/>
            <person name="Da Silva C."/>
            <person name="Montanini B."/>
            <person name="Hainaut M."/>
            <person name="Levati E."/>
            <person name="Barry K.W."/>
            <person name="Belfiori B."/>
            <person name="Cichocki N."/>
            <person name="Clum A."/>
            <person name="Dockter R.B."/>
            <person name="Fauchery L."/>
            <person name="Guy J."/>
            <person name="Iotti M."/>
            <person name="Le Tacon F."/>
            <person name="Lindquist E.A."/>
            <person name="Lipzen A."/>
            <person name="Malagnac F."/>
            <person name="Mello A."/>
            <person name="Molinier V."/>
            <person name="Miyauchi S."/>
            <person name="Poulain J."/>
            <person name="Riccioni C."/>
            <person name="Rubini A."/>
            <person name="Sitrit Y."/>
            <person name="Splivallo R."/>
            <person name="Traeger S."/>
            <person name="Wang M."/>
            <person name="Zifcakova L."/>
            <person name="Wipf D."/>
            <person name="Zambonelli A."/>
            <person name="Paolocci F."/>
            <person name="Nowrousian M."/>
            <person name="Ottonello S."/>
            <person name="Baldrian P."/>
            <person name="Spatafora J.W."/>
            <person name="Henrissat B."/>
            <person name="Nagy L.G."/>
            <person name="Aury J.M."/>
            <person name="Wincker P."/>
            <person name="Grigoriev I.V."/>
            <person name="Bonfante P."/>
            <person name="Martin F.M."/>
        </authorList>
    </citation>
    <scope>NUCLEOTIDE SEQUENCE [LARGE SCALE GENOMIC DNA]</scope>
    <source>
        <strain evidence="1 2">120613-1</strain>
    </source>
</reference>
<accession>A0A3N4IY64</accession>
<evidence type="ECO:0000313" key="2">
    <source>
        <dbReference type="Proteomes" id="UP000276215"/>
    </source>
</evidence>